<protein>
    <recommendedName>
        <fullName evidence="11">Leucine-rich repeat-containing N-terminal plant-type domain-containing protein</fullName>
    </recommendedName>
</protein>
<reference evidence="12 13" key="1">
    <citation type="submission" date="2024-09" db="EMBL/GenBank/DDBJ databases">
        <title>Chromosome-scale assembly of Riccia sorocarpa.</title>
        <authorList>
            <person name="Paukszto L."/>
        </authorList>
    </citation>
    <scope>NUCLEOTIDE SEQUENCE [LARGE SCALE GENOMIC DNA]</scope>
    <source>
        <strain evidence="12">LP-2024</strain>
        <tissue evidence="12">Aerial parts of the thallus</tissue>
    </source>
</reference>
<dbReference type="InterPro" id="IPR046956">
    <property type="entry name" value="RLP23-like"/>
</dbReference>
<dbReference type="Pfam" id="PF08263">
    <property type="entry name" value="LRRNT_2"/>
    <property type="match status" value="1"/>
</dbReference>
<comment type="similarity">
    <text evidence="2">Belongs to the RLP family.</text>
</comment>
<dbReference type="InterPro" id="IPR001611">
    <property type="entry name" value="Leu-rich_rpt"/>
</dbReference>
<evidence type="ECO:0000256" key="4">
    <source>
        <dbReference type="ARBA" id="ARBA00022614"/>
    </source>
</evidence>
<dbReference type="EMBL" id="JBJQOH010000002">
    <property type="protein sequence ID" value="KAL3698278.1"/>
    <property type="molecule type" value="Genomic_DNA"/>
</dbReference>
<keyword evidence="3" id="KW-1003">Cell membrane</keyword>
<dbReference type="Proteomes" id="UP001633002">
    <property type="component" value="Unassembled WGS sequence"/>
</dbReference>
<dbReference type="SUPFAM" id="SSF52058">
    <property type="entry name" value="L domain-like"/>
    <property type="match status" value="1"/>
</dbReference>
<dbReference type="InterPro" id="IPR032675">
    <property type="entry name" value="LRR_dom_sf"/>
</dbReference>
<accession>A0ABD3I3I7</accession>
<evidence type="ECO:0000256" key="7">
    <source>
        <dbReference type="ARBA" id="ARBA00022737"/>
    </source>
</evidence>
<evidence type="ECO:0000256" key="10">
    <source>
        <dbReference type="ARBA" id="ARBA00023180"/>
    </source>
</evidence>
<proteinExistence type="inferred from homology"/>
<evidence type="ECO:0000256" key="2">
    <source>
        <dbReference type="ARBA" id="ARBA00009592"/>
    </source>
</evidence>
<keyword evidence="10" id="KW-0325">Glycoprotein</keyword>
<keyword evidence="13" id="KW-1185">Reference proteome</keyword>
<keyword evidence="8" id="KW-1133">Transmembrane helix</keyword>
<organism evidence="12 13">
    <name type="scientific">Riccia sorocarpa</name>
    <dbReference type="NCBI Taxonomy" id="122646"/>
    <lineage>
        <taxon>Eukaryota</taxon>
        <taxon>Viridiplantae</taxon>
        <taxon>Streptophyta</taxon>
        <taxon>Embryophyta</taxon>
        <taxon>Marchantiophyta</taxon>
        <taxon>Marchantiopsida</taxon>
        <taxon>Marchantiidae</taxon>
        <taxon>Marchantiales</taxon>
        <taxon>Ricciaceae</taxon>
        <taxon>Riccia</taxon>
    </lineage>
</organism>
<evidence type="ECO:0000256" key="3">
    <source>
        <dbReference type="ARBA" id="ARBA00022475"/>
    </source>
</evidence>
<keyword evidence="9" id="KW-0472">Membrane</keyword>
<keyword evidence="5" id="KW-0812">Transmembrane</keyword>
<comment type="caution">
    <text evidence="12">The sequence shown here is derived from an EMBL/GenBank/DDBJ whole genome shotgun (WGS) entry which is preliminary data.</text>
</comment>
<keyword evidence="6" id="KW-0732">Signal</keyword>
<dbReference type="AlphaFoldDB" id="A0ABD3I3I7"/>
<dbReference type="Gene3D" id="3.80.10.10">
    <property type="entry name" value="Ribonuclease Inhibitor"/>
    <property type="match status" value="5"/>
</dbReference>
<keyword evidence="7" id="KW-0677">Repeat</keyword>
<dbReference type="InterPro" id="IPR013210">
    <property type="entry name" value="LRR_N_plant-typ"/>
</dbReference>
<dbReference type="GO" id="GO:0005886">
    <property type="term" value="C:plasma membrane"/>
    <property type="evidence" value="ECO:0007669"/>
    <property type="project" value="UniProtKB-SubCell"/>
</dbReference>
<dbReference type="InterPro" id="IPR003591">
    <property type="entry name" value="Leu-rich_rpt_typical-subtyp"/>
</dbReference>
<feature type="domain" description="Leucine-rich repeat-containing N-terminal plant-type" evidence="11">
    <location>
        <begin position="78"/>
        <end position="113"/>
    </location>
</feature>
<dbReference type="PANTHER" id="PTHR48063:SF112">
    <property type="entry name" value="RECEPTOR LIKE PROTEIN 30-LIKE"/>
    <property type="match status" value="1"/>
</dbReference>
<comment type="subcellular location">
    <subcellularLocation>
        <location evidence="1">Cell membrane</location>
        <topology evidence="1">Single-pass type I membrane protein</topology>
    </subcellularLocation>
</comment>
<evidence type="ECO:0000256" key="5">
    <source>
        <dbReference type="ARBA" id="ARBA00022692"/>
    </source>
</evidence>
<dbReference type="PRINTS" id="PR00019">
    <property type="entry name" value="LEURICHRPT"/>
</dbReference>
<evidence type="ECO:0000256" key="1">
    <source>
        <dbReference type="ARBA" id="ARBA00004251"/>
    </source>
</evidence>
<keyword evidence="4" id="KW-0433">Leucine-rich repeat</keyword>
<sequence length="630" mass="68956">MWRRQSTDSVVFTRGEDAGRDSEALIVPFLFLRSHWTSYRRQYQTVIRWAEPGGVPTPGGVAAEETEPYHIPYPGLVSDGESLLKFKATVVNVDGSNLDLLSSWGPSGKDPCNGNVSDDTAFGTRMESSWQGLYCFNSSRAGWEVSELQLSLSIPPLVSSDVSALSELTKLQNLYLTNMMLSGALPDVGKMETLTNLDLSGNRFNGSLPQRFPSSLLQIKLSNNSLSGDVHDTNLFTLQSLVTLNLSENNLTGTFPDMSGLQRLTEFDISQNGFEGLLPSGITNLSLVYCNMSVNRFSGSVRLPGAWSDYAVTLDLSRNRLDALLSIRSGVSRLDLSSNHLTYEVLGDICTSNFTSLRELHLGDNNLQGDASILSALNYSCPNLEVLDLRNSGLSGSIDIFANQTMSFLKTLDLSGNSLRGSLSLARMFAGKPYLQELWLQNNFLTGEQQGGSVDIWTFDSRSDAIITSESLSSYANITSLDLSSNQLTIETSWIEQILKISALRYLDLSSGNQVIPGVLPNLTSLKFTASPTSLEFLGLRSLQLTGSIPPLFIIRDFFPSLKTLDLSNNSLQGSLPNWFWYVQGVEVNISGNRFSGKLPSIPSVLLNTQPFLGNDKLCLSGPLGKAREF</sequence>
<dbReference type="Pfam" id="PF00560">
    <property type="entry name" value="LRR_1"/>
    <property type="match status" value="5"/>
</dbReference>
<name>A0ABD3I3I7_9MARC</name>
<evidence type="ECO:0000256" key="9">
    <source>
        <dbReference type="ARBA" id="ARBA00023136"/>
    </source>
</evidence>
<evidence type="ECO:0000256" key="6">
    <source>
        <dbReference type="ARBA" id="ARBA00022729"/>
    </source>
</evidence>
<gene>
    <name evidence="12" type="ORF">R1sor_012354</name>
</gene>
<evidence type="ECO:0000313" key="12">
    <source>
        <dbReference type="EMBL" id="KAL3698278.1"/>
    </source>
</evidence>
<evidence type="ECO:0000313" key="13">
    <source>
        <dbReference type="Proteomes" id="UP001633002"/>
    </source>
</evidence>
<dbReference type="PANTHER" id="PTHR48063">
    <property type="entry name" value="LRR RECEPTOR-LIKE KINASE"/>
    <property type="match status" value="1"/>
</dbReference>
<evidence type="ECO:0000259" key="11">
    <source>
        <dbReference type="Pfam" id="PF08263"/>
    </source>
</evidence>
<dbReference type="SMART" id="SM00369">
    <property type="entry name" value="LRR_TYP"/>
    <property type="match status" value="6"/>
</dbReference>
<evidence type="ECO:0000256" key="8">
    <source>
        <dbReference type="ARBA" id="ARBA00022989"/>
    </source>
</evidence>